<name>A0A7S4EJC5_9STRA</name>
<gene>
    <name evidence="2" type="ORF">PAUS00366_LOCUS9127</name>
</gene>
<sequence length="174" mass="19656">MVRAQIPFRKTVDSTVMQIIDNAWDTISTTALYTLVATTYQNFKDQYCKSLREHYINTKLSNTKKNNQAYTVDALTATVGQLQSKSEINRQNVSTIVNTQDQMLTQPEAYSTHYVPSVVSATTATTPSGLANSATDQRLDKIKSMFQQFMQQQQNRNQQRNSTSNRSNSSNHST</sequence>
<reference evidence="2" key="1">
    <citation type="submission" date="2021-01" db="EMBL/GenBank/DDBJ databases">
        <authorList>
            <person name="Corre E."/>
            <person name="Pelletier E."/>
            <person name="Niang G."/>
            <person name="Scheremetjew M."/>
            <person name="Finn R."/>
            <person name="Kale V."/>
            <person name="Holt S."/>
            <person name="Cochrane G."/>
            <person name="Meng A."/>
            <person name="Brown T."/>
            <person name="Cohen L."/>
        </authorList>
    </citation>
    <scope>NUCLEOTIDE SEQUENCE</scope>
    <source>
        <strain evidence="2">10249 10 AB</strain>
    </source>
</reference>
<evidence type="ECO:0000256" key="1">
    <source>
        <dbReference type="SAM" id="MobiDB-lite"/>
    </source>
</evidence>
<organism evidence="2">
    <name type="scientific">Pseudo-nitzschia australis</name>
    <dbReference type="NCBI Taxonomy" id="44445"/>
    <lineage>
        <taxon>Eukaryota</taxon>
        <taxon>Sar</taxon>
        <taxon>Stramenopiles</taxon>
        <taxon>Ochrophyta</taxon>
        <taxon>Bacillariophyta</taxon>
        <taxon>Bacillariophyceae</taxon>
        <taxon>Bacillariophycidae</taxon>
        <taxon>Bacillariales</taxon>
        <taxon>Bacillariaceae</taxon>
        <taxon>Pseudo-nitzschia</taxon>
    </lineage>
</organism>
<evidence type="ECO:0000313" key="2">
    <source>
        <dbReference type="EMBL" id="CAE0716375.1"/>
    </source>
</evidence>
<proteinExistence type="predicted"/>
<feature type="region of interest" description="Disordered" evidence="1">
    <location>
        <begin position="149"/>
        <end position="174"/>
    </location>
</feature>
<dbReference type="AlphaFoldDB" id="A0A7S4EJC5"/>
<dbReference type="EMBL" id="HBIX01012187">
    <property type="protein sequence ID" value="CAE0716375.1"/>
    <property type="molecule type" value="Transcribed_RNA"/>
</dbReference>
<protein>
    <submittedName>
        <fullName evidence="2">Uncharacterized protein</fullName>
    </submittedName>
</protein>
<accession>A0A7S4EJC5</accession>